<keyword evidence="2" id="KW-0813">Transport</keyword>
<dbReference type="InterPro" id="IPR030678">
    <property type="entry name" value="Peptide/Ni-bd"/>
</dbReference>
<dbReference type="PROSITE" id="PS51318">
    <property type="entry name" value="TAT"/>
    <property type="match status" value="1"/>
</dbReference>
<evidence type="ECO:0000313" key="6">
    <source>
        <dbReference type="Proteomes" id="UP000019141"/>
    </source>
</evidence>
<dbReference type="AlphaFoldDB" id="W4LC47"/>
<sequence>MVGHVPQDHLQHLTRRDTLKAGTGLGVAALSMAAQPALAADEKRGGHLVVLNYAYPEVWDPHLAGTLGALASISPVYNQVVEFNPLKPDEVIGDLAKSWDVEDDGLTYIFHLHQGVKWADGQELTADDVVFSILRMIKPGEPRPRVGLLRPSTKTAEAVDKYTVKVTLNYPSPSFIKFLAVDYMKVVPKHVVEAGKDINRWQNIVGSGPFIIKRSRRGDSTQYDRNPNYFKAGRPYLDKLTVMNMSDAGTASAAIKAGKIQATTAVTAIGVEDALKLEQSMPDKLKVFFQAMNAGNHFFANVEREPWKDLRIIRALRYATDQQELQQAFGEGRYQLGAPFPVGSWYGSSVEDLQKLPGYRQPKDQDIADAKKLLQEAGYETPAKLGKRILTTPTAGQAVDIAQLWVAQMRRNLGLEIEMKITDTPAAVTSYVAGDFDLGVWGYGFNIADPDDWVNAIYGPGSRNYTRWKNPKFIEMFDKQSRELDPDKRKALLREMEQFLLTEEAPYIQIQWVPWYYVVNNQVTTEAGPYIPAETIQTALKWDHVWLKS</sequence>
<evidence type="ECO:0000256" key="3">
    <source>
        <dbReference type="ARBA" id="ARBA00022729"/>
    </source>
</evidence>
<evidence type="ECO:0000256" key="2">
    <source>
        <dbReference type="ARBA" id="ARBA00022448"/>
    </source>
</evidence>
<evidence type="ECO:0000313" key="5">
    <source>
        <dbReference type="EMBL" id="ETW94886.1"/>
    </source>
</evidence>
<dbReference type="SUPFAM" id="SSF53850">
    <property type="entry name" value="Periplasmic binding protein-like II"/>
    <property type="match status" value="1"/>
</dbReference>
<protein>
    <recommendedName>
        <fullName evidence="4">Solute-binding protein family 5 domain-containing protein</fullName>
    </recommendedName>
</protein>
<proteinExistence type="inferred from homology"/>
<dbReference type="Pfam" id="PF00496">
    <property type="entry name" value="SBP_bac_5"/>
    <property type="match status" value="1"/>
</dbReference>
<dbReference type="InterPro" id="IPR000914">
    <property type="entry name" value="SBP_5_dom"/>
</dbReference>
<gene>
    <name evidence="5" type="ORF">ETSY1_32910</name>
</gene>
<dbReference type="GO" id="GO:0030288">
    <property type="term" value="C:outer membrane-bounded periplasmic space"/>
    <property type="evidence" value="ECO:0007669"/>
    <property type="project" value="UniProtKB-ARBA"/>
</dbReference>
<dbReference type="CDD" id="cd00995">
    <property type="entry name" value="PBP2_NikA_DppA_OppA_like"/>
    <property type="match status" value="1"/>
</dbReference>
<dbReference type="PANTHER" id="PTHR30290">
    <property type="entry name" value="PERIPLASMIC BINDING COMPONENT OF ABC TRANSPORTER"/>
    <property type="match status" value="1"/>
</dbReference>
<dbReference type="InterPro" id="IPR006311">
    <property type="entry name" value="TAT_signal"/>
</dbReference>
<dbReference type="HOGENOM" id="CLU_017028_7_3_7"/>
<feature type="domain" description="Solute-binding protein family 5" evidence="4">
    <location>
        <begin position="90"/>
        <end position="462"/>
    </location>
</feature>
<dbReference type="Proteomes" id="UP000019141">
    <property type="component" value="Unassembled WGS sequence"/>
</dbReference>
<evidence type="ECO:0000256" key="1">
    <source>
        <dbReference type="ARBA" id="ARBA00005695"/>
    </source>
</evidence>
<comment type="similarity">
    <text evidence="1">Belongs to the bacterial solute-binding protein 5 family.</text>
</comment>
<keyword evidence="6" id="KW-1185">Reference proteome</keyword>
<dbReference type="Gene3D" id="3.40.190.10">
    <property type="entry name" value="Periplasmic binding protein-like II"/>
    <property type="match status" value="1"/>
</dbReference>
<dbReference type="InterPro" id="IPR039424">
    <property type="entry name" value="SBP_5"/>
</dbReference>
<dbReference type="GO" id="GO:1904680">
    <property type="term" value="F:peptide transmembrane transporter activity"/>
    <property type="evidence" value="ECO:0007669"/>
    <property type="project" value="TreeGrafter"/>
</dbReference>
<dbReference type="EMBL" id="AZHW01000989">
    <property type="protein sequence ID" value="ETW94886.1"/>
    <property type="molecule type" value="Genomic_DNA"/>
</dbReference>
<reference evidence="5 6" key="1">
    <citation type="journal article" date="2014" name="Nature">
        <title>An environmental bacterial taxon with a large and distinct metabolic repertoire.</title>
        <authorList>
            <person name="Wilson M.C."/>
            <person name="Mori T."/>
            <person name="Ruckert C."/>
            <person name="Uria A.R."/>
            <person name="Helf M.J."/>
            <person name="Takada K."/>
            <person name="Gernert C."/>
            <person name="Steffens U.A."/>
            <person name="Heycke N."/>
            <person name="Schmitt S."/>
            <person name="Rinke C."/>
            <person name="Helfrich E.J."/>
            <person name="Brachmann A.O."/>
            <person name="Gurgui C."/>
            <person name="Wakimoto T."/>
            <person name="Kracht M."/>
            <person name="Crusemann M."/>
            <person name="Hentschel U."/>
            <person name="Abe I."/>
            <person name="Matsunaga S."/>
            <person name="Kalinowski J."/>
            <person name="Takeyama H."/>
            <person name="Piel J."/>
        </authorList>
    </citation>
    <scope>NUCLEOTIDE SEQUENCE [LARGE SCALE GENOMIC DNA]</scope>
    <source>
        <strain evidence="6">TSY1</strain>
    </source>
</reference>
<dbReference type="PIRSF" id="PIRSF002741">
    <property type="entry name" value="MppA"/>
    <property type="match status" value="1"/>
</dbReference>
<organism evidence="5 6">
    <name type="scientific">Entotheonella factor</name>
    <dbReference type="NCBI Taxonomy" id="1429438"/>
    <lineage>
        <taxon>Bacteria</taxon>
        <taxon>Pseudomonadati</taxon>
        <taxon>Nitrospinota/Tectimicrobiota group</taxon>
        <taxon>Candidatus Tectimicrobiota</taxon>
        <taxon>Candidatus Entotheonellia</taxon>
        <taxon>Candidatus Entotheonellales</taxon>
        <taxon>Candidatus Entotheonellaceae</taxon>
        <taxon>Candidatus Entotheonella</taxon>
    </lineage>
</organism>
<keyword evidence="3" id="KW-0732">Signal</keyword>
<dbReference type="GO" id="GO:0015833">
    <property type="term" value="P:peptide transport"/>
    <property type="evidence" value="ECO:0007669"/>
    <property type="project" value="TreeGrafter"/>
</dbReference>
<name>W4LC47_ENTF1</name>
<comment type="caution">
    <text evidence="5">The sequence shown here is derived from an EMBL/GenBank/DDBJ whole genome shotgun (WGS) entry which is preliminary data.</text>
</comment>
<dbReference type="PANTHER" id="PTHR30290:SF9">
    <property type="entry name" value="OLIGOPEPTIDE-BINDING PROTEIN APPA"/>
    <property type="match status" value="1"/>
</dbReference>
<dbReference type="GO" id="GO:0043190">
    <property type="term" value="C:ATP-binding cassette (ABC) transporter complex"/>
    <property type="evidence" value="ECO:0007669"/>
    <property type="project" value="InterPro"/>
</dbReference>
<evidence type="ECO:0000259" key="4">
    <source>
        <dbReference type="Pfam" id="PF00496"/>
    </source>
</evidence>
<dbReference type="Gene3D" id="3.10.105.10">
    <property type="entry name" value="Dipeptide-binding Protein, Domain 3"/>
    <property type="match status" value="1"/>
</dbReference>
<accession>W4LC47</accession>